<name>A0A918QFW2_9BACT</name>
<dbReference type="InterPro" id="IPR036388">
    <property type="entry name" value="WH-like_DNA-bd_sf"/>
</dbReference>
<proteinExistence type="predicted"/>
<evidence type="ECO:0000313" key="2">
    <source>
        <dbReference type="EMBL" id="GGZ42150.1"/>
    </source>
</evidence>
<dbReference type="GO" id="GO:0006352">
    <property type="term" value="P:DNA-templated transcription initiation"/>
    <property type="evidence" value="ECO:0007669"/>
    <property type="project" value="InterPro"/>
</dbReference>
<dbReference type="AlphaFoldDB" id="A0A918QFW2"/>
<dbReference type="InterPro" id="IPR013249">
    <property type="entry name" value="RNA_pol_sigma70_r4_t2"/>
</dbReference>
<dbReference type="RefSeq" id="WP_018473846.1">
    <property type="nucleotide sequence ID" value="NZ_BMWX01000012.1"/>
</dbReference>
<dbReference type="GO" id="GO:0016987">
    <property type="term" value="F:sigma factor activity"/>
    <property type="evidence" value="ECO:0007669"/>
    <property type="project" value="InterPro"/>
</dbReference>
<reference evidence="2" key="1">
    <citation type="journal article" date="2014" name="Int. J. Syst. Evol. Microbiol.">
        <title>Complete genome sequence of Corynebacterium casei LMG S-19264T (=DSM 44701T), isolated from a smear-ripened cheese.</title>
        <authorList>
            <consortium name="US DOE Joint Genome Institute (JGI-PGF)"/>
            <person name="Walter F."/>
            <person name="Albersmeier A."/>
            <person name="Kalinowski J."/>
            <person name="Ruckert C."/>
        </authorList>
    </citation>
    <scope>NUCLEOTIDE SEQUENCE</scope>
    <source>
        <strain evidence="2">KCTC 12368</strain>
    </source>
</reference>
<keyword evidence="3" id="KW-1185">Reference proteome</keyword>
<evidence type="ECO:0000259" key="1">
    <source>
        <dbReference type="Pfam" id="PF08281"/>
    </source>
</evidence>
<organism evidence="2 3">
    <name type="scientific">Echinicola pacifica</name>
    <dbReference type="NCBI Taxonomy" id="346377"/>
    <lineage>
        <taxon>Bacteria</taxon>
        <taxon>Pseudomonadati</taxon>
        <taxon>Bacteroidota</taxon>
        <taxon>Cytophagia</taxon>
        <taxon>Cytophagales</taxon>
        <taxon>Cyclobacteriaceae</taxon>
        <taxon>Echinicola</taxon>
    </lineage>
</organism>
<reference evidence="2" key="2">
    <citation type="submission" date="2020-09" db="EMBL/GenBank/DDBJ databases">
        <authorList>
            <person name="Sun Q."/>
            <person name="Kim S."/>
        </authorList>
    </citation>
    <scope>NUCLEOTIDE SEQUENCE</scope>
    <source>
        <strain evidence="2">KCTC 12368</strain>
    </source>
</reference>
<sequence length="117" mass="13595">MLNLIVQKLAENPNVFKKSEDTQTDWANLVNKGDLIFLSQFNEVFPRFISKIKEACNSFNAMDIRFCVLLRMGLSTKEIARLTNSSVRAVQSRKYRIRKKLHIPNEEDLNIFMVTLS</sequence>
<dbReference type="Proteomes" id="UP000619457">
    <property type="component" value="Unassembled WGS sequence"/>
</dbReference>
<dbReference type="EMBL" id="BMWX01000012">
    <property type="protein sequence ID" value="GGZ42150.1"/>
    <property type="molecule type" value="Genomic_DNA"/>
</dbReference>
<dbReference type="Gene3D" id="1.10.10.10">
    <property type="entry name" value="Winged helix-like DNA-binding domain superfamily/Winged helix DNA-binding domain"/>
    <property type="match status" value="1"/>
</dbReference>
<evidence type="ECO:0000313" key="3">
    <source>
        <dbReference type="Proteomes" id="UP000619457"/>
    </source>
</evidence>
<dbReference type="GO" id="GO:0003677">
    <property type="term" value="F:DNA binding"/>
    <property type="evidence" value="ECO:0007669"/>
    <property type="project" value="InterPro"/>
</dbReference>
<accession>A0A918QFW2</accession>
<feature type="domain" description="RNA polymerase sigma factor 70 region 4 type 2" evidence="1">
    <location>
        <begin position="68"/>
        <end position="101"/>
    </location>
</feature>
<dbReference type="InterPro" id="IPR016032">
    <property type="entry name" value="Sig_transdc_resp-reg_C-effctor"/>
</dbReference>
<dbReference type="SUPFAM" id="SSF46894">
    <property type="entry name" value="C-terminal effector domain of the bipartite response regulators"/>
    <property type="match status" value="1"/>
</dbReference>
<dbReference type="Pfam" id="PF08281">
    <property type="entry name" value="Sigma70_r4_2"/>
    <property type="match status" value="1"/>
</dbReference>
<comment type="caution">
    <text evidence="2">The sequence shown here is derived from an EMBL/GenBank/DDBJ whole genome shotgun (WGS) entry which is preliminary data.</text>
</comment>
<protein>
    <recommendedName>
        <fullName evidence="1">RNA polymerase sigma factor 70 region 4 type 2 domain-containing protein</fullName>
    </recommendedName>
</protein>
<gene>
    <name evidence="2" type="ORF">GCM10007049_39200</name>
</gene>